<evidence type="ECO:0000313" key="7">
    <source>
        <dbReference type="Proteomes" id="UP001611548"/>
    </source>
</evidence>
<organism evidence="6 7">
    <name type="scientific">Streptomyces pathocidini</name>
    <dbReference type="NCBI Taxonomy" id="1650571"/>
    <lineage>
        <taxon>Bacteria</taxon>
        <taxon>Bacillati</taxon>
        <taxon>Actinomycetota</taxon>
        <taxon>Actinomycetes</taxon>
        <taxon>Kitasatosporales</taxon>
        <taxon>Streptomycetaceae</taxon>
        <taxon>Streptomyces</taxon>
    </lineage>
</organism>
<keyword evidence="4 6" id="KW-0808">Transferase</keyword>
<gene>
    <name evidence="6" type="ORF">ACH429_09935</name>
</gene>
<name>A0ABW7UP64_9ACTN</name>
<dbReference type="PANTHER" id="PTHR43179:SF12">
    <property type="entry name" value="GALACTOFURANOSYLTRANSFERASE GLFT2"/>
    <property type="match status" value="1"/>
</dbReference>
<dbReference type="Gene3D" id="3.90.550.10">
    <property type="entry name" value="Spore Coat Polysaccharide Biosynthesis Protein SpsA, Chain A"/>
    <property type="match status" value="1"/>
</dbReference>
<accession>A0ABW7UP64</accession>
<sequence>MSHATVHLVMSTIGRPQSLSRLLESLTRQSVPVFITLVEQAESQVSRPLLEPWLEQGCAEYLHEPVIRGLSRGRNTGMRQLRGDIIAFPDDDCWYEPGLLAEVVRRLDAAQPAGSGRPGTPLDGLSVRQTTASGEPSHLRWLDRPALVTPRLVPRTVNSSTLFLRSAAVRATGLFDEELGAGAGTPFGAGEETDYVTRFIRHGFTLAYQPDLSVHQDEWRDARTAAVRSKVRAYNRGFGRVLRRHGQFTDFGYWVARSCAGLGVAAARGDRPGAAHQWDQLAGRVSGFVRPLKPR</sequence>
<dbReference type="Proteomes" id="UP001611548">
    <property type="component" value="Unassembled WGS sequence"/>
</dbReference>
<comment type="pathway">
    <text evidence="1">Cell wall biogenesis; cell wall polysaccharide biosynthesis.</text>
</comment>
<evidence type="ECO:0000256" key="3">
    <source>
        <dbReference type="ARBA" id="ARBA00022676"/>
    </source>
</evidence>
<evidence type="ECO:0000259" key="5">
    <source>
        <dbReference type="Pfam" id="PF00535"/>
    </source>
</evidence>
<dbReference type="InterPro" id="IPR029044">
    <property type="entry name" value="Nucleotide-diphossugar_trans"/>
</dbReference>
<proteinExistence type="inferred from homology"/>
<dbReference type="InterPro" id="IPR001173">
    <property type="entry name" value="Glyco_trans_2-like"/>
</dbReference>
<dbReference type="Pfam" id="PF00535">
    <property type="entry name" value="Glycos_transf_2"/>
    <property type="match status" value="1"/>
</dbReference>
<evidence type="ECO:0000313" key="6">
    <source>
        <dbReference type="EMBL" id="MFI1964429.1"/>
    </source>
</evidence>
<keyword evidence="7" id="KW-1185">Reference proteome</keyword>
<protein>
    <submittedName>
        <fullName evidence="6">Glycosyltransferase family 2 protein</fullName>
        <ecNumber evidence="6">2.4.-.-</ecNumber>
    </submittedName>
</protein>
<keyword evidence="3 6" id="KW-0328">Glycosyltransferase</keyword>
<dbReference type="RefSeq" id="WP_157859057.1">
    <property type="nucleotide sequence ID" value="NZ_JBEZHZ010000021.1"/>
</dbReference>
<dbReference type="CDD" id="cd00761">
    <property type="entry name" value="Glyco_tranf_GTA_type"/>
    <property type="match status" value="1"/>
</dbReference>
<dbReference type="GO" id="GO:0016757">
    <property type="term" value="F:glycosyltransferase activity"/>
    <property type="evidence" value="ECO:0007669"/>
    <property type="project" value="UniProtKB-KW"/>
</dbReference>
<reference evidence="6 7" key="1">
    <citation type="submission" date="2024-10" db="EMBL/GenBank/DDBJ databases">
        <title>The Natural Products Discovery Center: Release of the First 8490 Sequenced Strains for Exploring Actinobacteria Biosynthetic Diversity.</title>
        <authorList>
            <person name="Kalkreuter E."/>
            <person name="Kautsar S.A."/>
            <person name="Yang D."/>
            <person name="Bader C.D."/>
            <person name="Teijaro C.N."/>
            <person name="Fluegel L."/>
            <person name="Davis C.M."/>
            <person name="Simpson J.R."/>
            <person name="Lauterbach L."/>
            <person name="Steele A.D."/>
            <person name="Gui C."/>
            <person name="Meng S."/>
            <person name="Li G."/>
            <person name="Viehrig K."/>
            <person name="Ye F."/>
            <person name="Su P."/>
            <person name="Kiefer A.F."/>
            <person name="Nichols A."/>
            <person name="Cepeda A.J."/>
            <person name="Yan W."/>
            <person name="Fan B."/>
            <person name="Jiang Y."/>
            <person name="Adhikari A."/>
            <person name="Zheng C.-J."/>
            <person name="Schuster L."/>
            <person name="Cowan T.M."/>
            <person name="Smanski M.J."/>
            <person name="Chevrette M.G."/>
            <person name="De Carvalho L.P.S."/>
            <person name="Shen B."/>
        </authorList>
    </citation>
    <scope>NUCLEOTIDE SEQUENCE [LARGE SCALE GENOMIC DNA]</scope>
    <source>
        <strain evidence="6 7">NPDC020327</strain>
    </source>
</reference>
<dbReference type="EC" id="2.4.-.-" evidence="6"/>
<feature type="domain" description="Glycosyltransferase 2-like" evidence="5">
    <location>
        <begin position="9"/>
        <end position="132"/>
    </location>
</feature>
<evidence type="ECO:0000256" key="4">
    <source>
        <dbReference type="ARBA" id="ARBA00022679"/>
    </source>
</evidence>
<dbReference type="SUPFAM" id="SSF53448">
    <property type="entry name" value="Nucleotide-diphospho-sugar transferases"/>
    <property type="match status" value="1"/>
</dbReference>
<dbReference type="EMBL" id="JBIRWE010000003">
    <property type="protein sequence ID" value="MFI1964429.1"/>
    <property type="molecule type" value="Genomic_DNA"/>
</dbReference>
<evidence type="ECO:0000256" key="2">
    <source>
        <dbReference type="ARBA" id="ARBA00006739"/>
    </source>
</evidence>
<comment type="similarity">
    <text evidence="2">Belongs to the glycosyltransferase 2 family.</text>
</comment>
<dbReference type="PANTHER" id="PTHR43179">
    <property type="entry name" value="RHAMNOSYLTRANSFERASE WBBL"/>
    <property type="match status" value="1"/>
</dbReference>
<evidence type="ECO:0000256" key="1">
    <source>
        <dbReference type="ARBA" id="ARBA00004776"/>
    </source>
</evidence>
<comment type="caution">
    <text evidence="6">The sequence shown here is derived from an EMBL/GenBank/DDBJ whole genome shotgun (WGS) entry which is preliminary data.</text>
</comment>